<keyword evidence="8" id="KW-0999">Mitochondrion inner membrane</keyword>
<name>A0A087VZ64_ECHMU</name>
<comment type="subcellular location">
    <subcellularLocation>
        <location evidence="8">Mitochondrion inner membrane</location>
    </subcellularLocation>
</comment>
<keyword evidence="10" id="KW-1185">Reference proteome</keyword>
<dbReference type="CDD" id="cd00419">
    <property type="entry name" value="Ferrochelatase_C"/>
    <property type="match status" value="1"/>
</dbReference>
<dbReference type="GO" id="GO:0005743">
    <property type="term" value="C:mitochondrial inner membrane"/>
    <property type="evidence" value="ECO:0007669"/>
    <property type="project" value="UniProtKB-SubCell"/>
</dbReference>
<dbReference type="InterPro" id="IPR033659">
    <property type="entry name" value="Ferrochelatase_N"/>
</dbReference>
<reference evidence="9" key="1">
    <citation type="journal article" date="2013" name="Nature">
        <title>The genomes of four tapeworm species reveal adaptations to parasitism.</title>
        <authorList>
            <person name="Tsai I.J."/>
            <person name="Zarowiecki M."/>
            <person name="Holroyd N."/>
            <person name="Garciarrubio A."/>
            <person name="Sanchez-Flores A."/>
            <person name="Brooks K.L."/>
            <person name="Tracey A."/>
            <person name="Bobes R.J."/>
            <person name="Fragoso G."/>
            <person name="Sciutto E."/>
            <person name="Aslett M."/>
            <person name="Beasley H."/>
            <person name="Bennett H.M."/>
            <person name="Cai J."/>
            <person name="Camicia F."/>
            <person name="Clark R."/>
            <person name="Cucher M."/>
            <person name="De Silva N."/>
            <person name="Day T.A."/>
            <person name="Deplazes P."/>
            <person name="Estrada K."/>
            <person name="Fernandez C."/>
            <person name="Holland P.W."/>
            <person name="Hou J."/>
            <person name="Hu S."/>
            <person name="Huckvale T."/>
            <person name="Hung S.S."/>
            <person name="Kamenetzky L."/>
            <person name="Keane J.A."/>
            <person name="Kiss F."/>
            <person name="Koziol U."/>
            <person name="Lambert O."/>
            <person name="Liu K."/>
            <person name="Luo X."/>
            <person name="Luo Y."/>
            <person name="Macchiaroli N."/>
            <person name="Nichol S."/>
            <person name="Paps J."/>
            <person name="Parkinson J."/>
            <person name="Pouchkina-Stantcheva N."/>
            <person name="Riddiford N."/>
            <person name="Rosenzvit M."/>
            <person name="Salinas G."/>
            <person name="Wasmuth J.D."/>
            <person name="Zamanian M."/>
            <person name="Zheng Y."/>
            <person name="Cai X."/>
            <person name="Soberon X."/>
            <person name="Olson P.D."/>
            <person name="Laclette J.P."/>
            <person name="Brehm K."/>
            <person name="Berriman M."/>
            <person name="Garciarrubio A."/>
            <person name="Bobes R.J."/>
            <person name="Fragoso G."/>
            <person name="Sanchez-Flores A."/>
            <person name="Estrada K."/>
            <person name="Cevallos M.A."/>
            <person name="Morett E."/>
            <person name="Gonzalez V."/>
            <person name="Portillo T."/>
            <person name="Ochoa-Leyva A."/>
            <person name="Jose M.V."/>
            <person name="Sciutto E."/>
            <person name="Landa A."/>
            <person name="Jimenez L."/>
            <person name="Valdes V."/>
            <person name="Carrero J.C."/>
            <person name="Larralde C."/>
            <person name="Morales-Montor J."/>
            <person name="Limon-Lason J."/>
            <person name="Soberon X."/>
            <person name="Laclette J.P."/>
        </authorList>
    </citation>
    <scope>NUCLEOTIDE SEQUENCE [LARGE SCALE GENOMIC DNA]</scope>
</reference>
<dbReference type="PANTHER" id="PTHR11108:SF1">
    <property type="entry name" value="FERROCHELATASE, MITOCHONDRIAL"/>
    <property type="match status" value="1"/>
</dbReference>
<keyword evidence="3 8" id="KW-0408">Iron</keyword>
<dbReference type="GO" id="GO:0004325">
    <property type="term" value="F:ferrochelatase activity"/>
    <property type="evidence" value="ECO:0007669"/>
    <property type="project" value="UniProtKB-UniRule"/>
</dbReference>
<evidence type="ECO:0000256" key="1">
    <source>
        <dbReference type="ARBA" id="ARBA00004943"/>
    </source>
</evidence>
<dbReference type="OrthoDB" id="1323at2759"/>
<dbReference type="PANTHER" id="PTHR11108">
    <property type="entry name" value="FERROCHELATASE"/>
    <property type="match status" value="1"/>
</dbReference>
<dbReference type="STRING" id="6211.A0A087VZ64"/>
<gene>
    <name evidence="9" type="ORF">EmuJ_000129100</name>
</gene>
<comment type="catalytic activity">
    <reaction evidence="7">
        <text>heme b + 2 H(+) = protoporphyrin IX + Fe(2+)</text>
        <dbReference type="Rhea" id="RHEA:22584"/>
        <dbReference type="ChEBI" id="CHEBI:15378"/>
        <dbReference type="ChEBI" id="CHEBI:29033"/>
        <dbReference type="ChEBI" id="CHEBI:57306"/>
        <dbReference type="ChEBI" id="CHEBI:60344"/>
        <dbReference type="EC" id="4.98.1.1"/>
    </reaction>
    <physiologicalReaction direction="right-to-left" evidence="7">
        <dbReference type="Rhea" id="RHEA:22586"/>
    </physiologicalReaction>
</comment>
<dbReference type="InterPro" id="IPR019772">
    <property type="entry name" value="Ferrochelatase_AS"/>
</dbReference>
<dbReference type="UniPathway" id="UPA00252">
    <property type="reaction ID" value="UER00325"/>
</dbReference>
<evidence type="ECO:0000256" key="2">
    <source>
        <dbReference type="ARBA" id="ARBA00007718"/>
    </source>
</evidence>
<keyword evidence="4 8" id="KW-0350">Heme biosynthesis</keyword>
<dbReference type="CDD" id="cd03411">
    <property type="entry name" value="Ferrochelatase_N"/>
    <property type="match status" value="1"/>
</dbReference>
<comment type="similarity">
    <text evidence="2 8">Belongs to the ferrochelatase family.</text>
</comment>
<evidence type="ECO:0000256" key="8">
    <source>
        <dbReference type="RuleBase" id="RU000607"/>
    </source>
</evidence>
<sequence length="371" mass="41285">MITSRAFASWVARRRAPIAQEKYNEIGGGSPLIQWATCQGKGLVRVLDRISPETGPHKYYLGMRYVHPLTEEAINEIEDDGVERVVAFSQFPQYSCTTSGSSFNAIAAHYNEPVSGGLAGIDSIPPPRSQTGGISKPPGAIWSFLDRWPTAMPEFSEVLAENIRHELSHLPPTFDKENTIILFSAHSIPMWVVNRGDPYIQEVSATVHAVMEKLNFALPYRLVWQSKVGPGRWMGQDTANALRGLARLGRKHAVIVPIAFTSEHIETLHEMDVNYCSDLAREAGMASVRRASAPNDHPLFIQGMANLVAGHLRSGEVASRQFFLRCPGCTNDRCSKVRHFIAGEAERLRTWTRSQAFRDVATTITTYRKVL</sequence>
<keyword evidence="8" id="KW-0496">Mitochondrion</keyword>
<evidence type="ECO:0000256" key="4">
    <source>
        <dbReference type="ARBA" id="ARBA00023133"/>
    </source>
</evidence>
<evidence type="ECO:0000256" key="6">
    <source>
        <dbReference type="ARBA" id="ARBA00023244"/>
    </source>
</evidence>
<dbReference type="InterPro" id="IPR033644">
    <property type="entry name" value="Ferrochelatase_C"/>
</dbReference>
<dbReference type="InterPro" id="IPR001015">
    <property type="entry name" value="Ferrochelatase"/>
</dbReference>
<dbReference type="Proteomes" id="UP000017246">
    <property type="component" value="Unassembled WGS sequence"/>
</dbReference>
<accession>A0A087VZ64</accession>
<dbReference type="Gene3D" id="3.40.50.1400">
    <property type="match status" value="2"/>
</dbReference>
<protein>
    <recommendedName>
        <fullName evidence="8">Ferrochelatase</fullName>
        <ecNumber evidence="8">4.98.1.1</ecNumber>
    </recommendedName>
</protein>
<dbReference type="Pfam" id="PF00762">
    <property type="entry name" value="Ferrochelatase"/>
    <property type="match status" value="1"/>
</dbReference>
<dbReference type="NCBIfam" id="TIGR00109">
    <property type="entry name" value="hemH"/>
    <property type="match status" value="1"/>
</dbReference>
<keyword evidence="5 8" id="KW-0456">Lyase</keyword>
<dbReference type="AlphaFoldDB" id="A0A087VZ64"/>
<keyword evidence="8" id="KW-0472">Membrane</keyword>
<dbReference type="EC" id="4.98.1.1" evidence="8"/>
<keyword evidence="6 8" id="KW-0627">Porphyrin biosynthesis</keyword>
<organism evidence="9 10">
    <name type="scientific">Echinococcus multilocularis</name>
    <name type="common">Fox tapeworm</name>
    <dbReference type="NCBI Taxonomy" id="6211"/>
    <lineage>
        <taxon>Eukaryota</taxon>
        <taxon>Metazoa</taxon>
        <taxon>Spiralia</taxon>
        <taxon>Lophotrochozoa</taxon>
        <taxon>Platyhelminthes</taxon>
        <taxon>Cestoda</taxon>
        <taxon>Eucestoda</taxon>
        <taxon>Cyclophyllidea</taxon>
        <taxon>Taeniidae</taxon>
        <taxon>Echinococcus</taxon>
    </lineage>
</organism>
<evidence type="ECO:0000256" key="5">
    <source>
        <dbReference type="ARBA" id="ARBA00023239"/>
    </source>
</evidence>
<dbReference type="GO" id="GO:0006783">
    <property type="term" value="P:heme biosynthetic process"/>
    <property type="evidence" value="ECO:0007669"/>
    <property type="project" value="UniProtKB-UniRule"/>
</dbReference>
<dbReference type="OMA" id="DPYHCEC"/>
<evidence type="ECO:0000313" key="10">
    <source>
        <dbReference type="Proteomes" id="UP000017246"/>
    </source>
</evidence>
<reference evidence="9" key="2">
    <citation type="submission" date="2015-11" db="EMBL/GenBank/DDBJ databases">
        <authorList>
            <person name="Zhang Y."/>
            <person name="Guo Z."/>
        </authorList>
    </citation>
    <scope>NUCLEOTIDE SEQUENCE</scope>
</reference>
<evidence type="ECO:0000256" key="3">
    <source>
        <dbReference type="ARBA" id="ARBA00023004"/>
    </source>
</evidence>
<comment type="pathway">
    <text evidence="1 8">Porphyrin-containing compound metabolism; protoheme biosynthesis; protoheme from protoporphyrin-IX: step 1/1.</text>
</comment>
<comment type="function">
    <text evidence="8">Catalyzes the ferrous insertion into protoporphyrin IX.</text>
</comment>
<proteinExistence type="inferred from homology"/>
<evidence type="ECO:0000256" key="7">
    <source>
        <dbReference type="ARBA" id="ARBA00049915"/>
    </source>
</evidence>
<dbReference type="PROSITE" id="PS00534">
    <property type="entry name" value="FERROCHELATASE"/>
    <property type="match status" value="1"/>
</dbReference>
<dbReference type="eggNOG" id="KOG1321">
    <property type="taxonomic scope" value="Eukaryota"/>
</dbReference>
<evidence type="ECO:0000313" key="9">
    <source>
        <dbReference type="EMBL" id="CDI97514.1"/>
    </source>
</evidence>
<dbReference type="SUPFAM" id="SSF53800">
    <property type="entry name" value="Chelatase"/>
    <property type="match status" value="1"/>
</dbReference>
<dbReference type="EMBL" id="LN902844">
    <property type="protein sequence ID" value="CDI97514.1"/>
    <property type="molecule type" value="Genomic_DNA"/>
</dbReference>